<comment type="caution">
    <text evidence="1">The sequence shown here is derived from an EMBL/GenBank/DDBJ whole genome shotgun (WGS) entry which is preliminary data.</text>
</comment>
<dbReference type="GO" id="GO:0006313">
    <property type="term" value="P:DNA transposition"/>
    <property type="evidence" value="ECO:0007669"/>
    <property type="project" value="InterPro"/>
</dbReference>
<evidence type="ECO:0000313" key="2">
    <source>
        <dbReference type="Proteomes" id="UP000230463"/>
    </source>
</evidence>
<dbReference type="EMBL" id="MEIU01000060">
    <property type="protein sequence ID" value="PIT59352.1"/>
    <property type="molecule type" value="Genomic_DNA"/>
</dbReference>
<dbReference type="InterPro" id="IPR052546">
    <property type="entry name" value="Transposase_8_domain"/>
</dbReference>
<dbReference type="GO" id="GO:0004803">
    <property type="term" value="F:transposase activity"/>
    <property type="evidence" value="ECO:0007669"/>
    <property type="project" value="InterPro"/>
</dbReference>
<evidence type="ECO:0000313" key="1">
    <source>
        <dbReference type="EMBL" id="PIT59352.1"/>
    </source>
</evidence>
<dbReference type="AlphaFoldDB" id="A0A855FNR8"/>
<organism evidence="1 2">
    <name type="scientific">Snodgrassella alvi</name>
    <dbReference type="NCBI Taxonomy" id="1196083"/>
    <lineage>
        <taxon>Bacteria</taxon>
        <taxon>Pseudomonadati</taxon>
        <taxon>Pseudomonadota</taxon>
        <taxon>Betaproteobacteria</taxon>
        <taxon>Neisseriales</taxon>
        <taxon>Neisseriaceae</taxon>
        <taxon>Snodgrassella</taxon>
    </lineage>
</organism>
<dbReference type="GO" id="GO:0003677">
    <property type="term" value="F:DNA binding"/>
    <property type="evidence" value="ECO:0007669"/>
    <property type="project" value="InterPro"/>
</dbReference>
<dbReference type="SUPFAM" id="SSF46689">
    <property type="entry name" value="Homeodomain-like"/>
    <property type="match status" value="1"/>
</dbReference>
<dbReference type="Proteomes" id="UP000230463">
    <property type="component" value="Unassembled WGS sequence"/>
</dbReference>
<sequence>MKKMSEHQIVAILKEAEASIPVKELCRKYGMGNSTFYKWRDKYDGMETSDIKRLKELEAENRRLKQMLAELSLKSQLQEEIIKKL</sequence>
<gene>
    <name evidence="1" type="ORF">BHC57_09100</name>
</gene>
<accession>A0A855FNR8</accession>
<protein>
    <submittedName>
        <fullName evidence="1">Transposase</fullName>
    </submittedName>
</protein>
<dbReference type="PANTHER" id="PTHR33609">
    <property type="entry name" value="LOW CALCIUM RESPONSE LOCUS PROTEIN S"/>
    <property type="match status" value="1"/>
</dbReference>
<reference evidence="1 2" key="1">
    <citation type="journal article" date="2017" name="MBio">
        <title>Type VI secretion-mediated competition in the bee gut microbiome.</title>
        <authorList>
            <person name="Steele M.I."/>
            <person name="Kwong W.K."/>
            <person name="Powell J.E."/>
            <person name="Whiteley M."/>
            <person name="Moran N.A."/>
        </authorList>
    </citation>
    <scope>NUCLEOTIDE SEQUENCE [LARGE SCALE GENOMIC DNA]</scope>
    <source>
        <strain evidence="1 2">HK3</strain>
    </source>
</reference>
<dbReference type="InterPro" id="IPR009057">
    <property type="entry name" value="Homeodomain-like_sf"/>
</dbReference>
<name>A0A855FNR8_9NEIS</name>
<dbReference type="Pfam" id="PF01527">
    <property type="entry name" value="HTH_Tnp_1"/>
    <property type="match status" value="1"/>
</dbReference>
<proteinExistence type="predicted"/>
<dbReference type="InterPro" id="IPR002514">
    <property type="entry name" value="Transposase_8"/>
</dbReference>
<dbReference type="PANTHER" id="PTHR33609:SF1">
    <property type="entry name" value="TRANSPOSASE"/>
    <property type="match status" value="1"/>
</dbReference>